<dbReference type="OrthoDB" id="1003359at2"/>
<evidence type="ECO:0000313" key="2">
    <source>
        <dbReference type="EMBL" id="ANH82907.1"/>
    </source>
</evidence>
<reference evidence="2 3" key="1">
    <citation type="submission" date="2016-05" db="EMBL/GenBank/DDBJ databases">
        <title>Niabella ginsenosidivorans BS26 whole genome sequencing.</title>
        <authorList>
            <person name="Im W.T."/>
            <person name="Siddiqi M.Z."/>
        </authorList>
    </citation>
    <scope>NUCLEOTIDE SEQUENCE [LARGE SCALE GENOMIC DNA]</scope>
    <source>
        <strain evidence="2 3">BS26</strain>
    </source>
</reference>
<name>A0A1A9I5E7_9BACT</name>
<feature type="chain" id="PRO_5008389870" description="DUF2380 domain-containing protein" evidence="1">
    <location>
        <begin position="24"/>
        <end position="212"/>
    </location>
</feature>
<evidence type="ECO:0000313" key="3">
    <source>
        <dbReference type="Proteomes" id="UP000077667"/>
    </source>
</evidence>
<evidence type="ECO:0008006" key="4">
    <source>
        <dbReference type="Google" id="ProtNLM"/>
    </source>
</evidence>
<dbReference type="AlphaFoldDB" id="A0A1A9I5E7"/>
<keyword evidence="3" id="KW-1185">Reference proteome</keyword>
<dbReference type="KEGG" id="nia:A8C56_19660"/>
<feature type="signal peptide" evidence="1">
    <location>
        <begin position="1"/>
        <end position="23"/>
    </location>
</feature>
<gene>
    <name evidence="2" type="ORF">A8C56_19660</name>
</gene>
<protein>
    <recommendedName>
        <fullName evidence="4">DUF2380 domain-containing protein</fullName>
    </recommendedName>
</protein>
<dbReference type="Proteomes" id="UP000077667">
    <property type="component" value="Chromosome"/>
</dbReference>
<dbReference type="RefSeq" id="WP_067759870.1">
    <property type="nucleotide sequence ID" value="NZ_CP015772.1"/>
</dbReference>
<dbReference type="EMBL" id="CP015772">
    <property type="protein sequence ID" value="ANH82907.1"/>
    <property type="molecule type" value="Genomic_DNA"/>
</dbReference>
<organism evidence="2 3">
    <name type="scientific">Niabella ginsenosidivorans</name>
    <dbReference type="NCBI Taxonomy" id="1176587"/>
    <lineage>
        <taxon>Bacteria</taxon>
        <taxon>Pseudomonadati</taxon>
        <taxon>Bacteroidota</taxon>
        <taxon>Chitinophagia</taxon>
        <taxon>Chitinophagales</taxon>
        <taxon>Chitinophagaceae</taxon>
        <taxon>Niabella</taxon>
    </lineage>
</organism>
<proteinExistence type="predicted"/>
<accession>A0A1A9I5E7</accession>
<sequence length="212" mass="23772">MKKITTKILFLIAAVAFVFTAKAQTIKERISNKDIPVYFYGIDFTKTVLIGDSKANAQDIVSRQFAGINDLLINESGKYDVAGAVRRSDLKTDLTFVNERNEKADPDKLLSSNPEDFNRLSESDITTLIKGFNAGNKEGIGLLFIVGGMSKPDKAIAVWVTWFDIRSKKVLLTDKITGKVGMGFSFRNYWATGIKNVIEQIRNKKYNSWKSE</sequence>
<evidence type="ECO:0000256" key="1">
    <source>
        <dbReference type="SAM" id="SignalP"/>
    </source>
</evidence>
<dbReference type="STRING" id="1176587.A8C56_19660"/>
<keyword evidence="1" id="KW-0732">Signal</keyword>